<protein>
    <submittedName>
        <fullName evidence="1 3">Uncharacterized protein</fullName>
    </submittedName>
</protein>
<dbReference type="InterPro" id="IPR052158">
    <property type="entry name" value="INH-QAR"/>
</dbReference>
<evidence type="ECO:0000313" key="3">
    <source>
        <dbReference type="RefSeq" id="XP_033576666.1"/>
    </source>
</evidence>
<gene>
    <name evidence="1 3" type="ORF">BDZ99DRAFT_34358</name>
</gene>
<keyword evidence="2" id="KW-1185">Reference proteome</keyword>
<sequence>MSPTPGTPYTHLPSQADLFYLCTTFSQSDDALTFDVPPPSNPSLRLGVLLLGSDDIPALDLACIDVLSTLTKRRLEALSAPGHILELGIDLDICFLSEDGSETFTLTNGIQVTATESLDTCQQLDILMVPSVSPYFTPSSSTAISLDSCISDPTTTIMTLSTGIIPLLNSSPTFIHSRIAATSPSRLLSLRQHFPETQWEERRWANDGRLWSCSGGMAGPQMVAVWMREYFWDRADAVEWVLQETGLLGGGRR</sequence>
<dbReference type="GeneID" id="54455297"/>
<proteinExistence type="predicted"/>
<dbReference type="PANTHER" id="PTHR43130:SF7">
    <property type="entry name" value="DJ-1_PFPI DOMAIN-CONTAINING PROTEIN"/>
    <property type="match status" value="1"/>
</dbReference>
<dbReference type="Proteomes" id="UP000504636">
    <property type="component" value="Unplaced"/>
</dbReference>
<dbReference type="Gene3D" id="3.40.50.880">
    <property type="match status" value="1"/>
</dbReference>
<reference evidence="3" key="2">
    <citation type="submission" date="2020-04" db="EMBL/GenBank/DDBJ databases">
        <authorList>
            <consortium name="NCBI Genome Project"/>
        </authorList>
    </citation>
    <scope>NUCLEOTIDE SEQUENCE</scope>
    <source>
        <strain evidence="3">CBS 304.34</strain>
    </source>
</reference>
<reference evidence="1 3" key="1">
    <citation type="journal article" date="2020" name="Stud. Mycol.">
        <title>101 Dothideomycetes genomes: a test case for predicting lifestyles and emergence of pathogens.</title>
        <authorList>
            <person name="Haridas S."/>
            <person name="Albert R."/>
            <person name="Binder M."/>
            <person name="Bloem J."/>
            <person name="Labutti K."/>
            <person name="Salamov A."/>
            <person name="Andreopoulos B."/>
            <person name="Baker S."/>
            <person name="Barry K."/>
            <person name="Bills G."/>
            <person name="Bluhm B."/>
            <person name="Cannon C."/>
            <person name="Castanera R."/>
            <person name="Culley D."/>
            <person name="Daum C."/>
            <person name="Ezra D."/>
            <person name="Gonzalez J."/>
            <person name="Henrissat B."/>
            <person name="Kuo A."/>
            <person name="Liang C."/>
            <person name="Lipzen A."/>
            <person name="Lutzoni F."/>
            <person name="Magnuson J."/>
            <person name="Mondo S."/>
            <person name="Nolan M."/>
            <person name="Ohm R."/>
            <person name="Pangilinan J."/>
            <person name="Park H.-J."/>
            <person name="Ramirez L."/>
            <person name="Alfaro M."/>
            <person name="Sun H."/>
            <person name="Tritt A."/>
            <person name="Yoshinaga Y."/>
            <person name="Zwiers L.-H."/>
            <person name="Turgeon B."/>
            <person name="Goodwin S."/>
            <person name="Spatafora J."/>
            <person name="Crous P."/>
            <person name="Grigoriev I."/>
        </authorList>
    </citation>
    <scope>NUCLEOTIDE SEQUENCE</scope>
    <source>
        <strain evidence="1 3">CBS 304.34</strain>
    </source>
</reference>
<dbReference type="PANTHER" id="PTHR43130">
    <property type="entry name" value="ARAC-FAMILY TRANSCRIPTIONAL REGULATOR"/>
    <property type="match status" value="1"/>
</dbReference>
<dbReference type="OrthoDB" id="543156at2759"/>
<reference evidence="3" key="3">
    <citation type="submission" date="2025-04" db="UniProtKB">
        <authorList>
            <consortium name="RefSeq"/>
        </authorList>
    </citation>
    <scope>IDENTIFICATION</scope>
    <source>
        <strain evidence="3">CBS 304.34</strain>
    </source>
</reference>
<dbReference type="SUPFAM" id="SSF52317">
    <property type="entry name" value="Class I glutamine amidotransferase-like"/>
    <property type="match status" value="1"/>
</dbReference>
<dbReference type="InterPro" id="IPR029062">
    <property type="entry name" value="Class_I_gatase-like"/>
</dbReference>
<evidence type="ECO:0000313" key="1">
    <source>
        <dbReference type="EMBL" id="KAF2809702.1"/>
    </source>
</evidence>
<name>A0A6A6YLE8_9PEZI</name>
<dbReference type="EMBL" id="MU003701">
    <property type="protein sequence ID" value="KAF2809702.1"/>
    <property type="molecule type" value="Genomic_DNA"/>
</dbReference>
<dbReference type="RefSeq" id="XP_033576666.1">
    <property type="nucleotide sequence ID" value="XM_033714404.1"/>
</dbReference>
<accession>A0A6A6YLE8</accession>
<evidence type="ECO:0000313" key="2">
    <source>
        <dbReference type="Proteomes" id="UP000504636"/>
    </source>
</evidence>
<dbReference type="AlphaFoldDB" id="A0A6A6YLE8"/>
<organism evidence="1">
    <name type="scientific">Mytilinidion resinicola</name>
    <dbReference type="NCBI Taxonomy" id="574789"/>
    <lineage>
        <taxon>Eukaryota</taxon>
        <taxon>Fungi</taxon>
        <taxon>Dikarya</taxon>
        <taxon>Ascomycota</taxon>
        <taxon>Pezizomycotina</taxon>
        <taxon>Dothideomycetes</taxon>
        <taxon>Pleosporomycetidae</taxon>
        <taxon>Mytilinidiales</taxon>
        <taxon>Mytilinidiaceae</taxon>
        <taxon>Mytilinidion</taxon>
    </lineage>
</organism>